<dbReference type="SUPFAM" id="SSF46955">
    <property type="entry name" value="Putative DNA-binding domain"/>
    <property type="match status" value="1"/>
</dbReference>
<dbReference type="SMART" id="SM00422">
    <property type="entry name" value="HTH_MERR"/>
    <property type="match status" value="1"/>
</dbReference>
<evidence type="ECO:0000313" key="7">
    <source>
        <dbReference type="EMBL" id="RUQ84877.1"/>
    </source>
</evidence>
<feature type="domain" description="HTH merR-type" evidence="5">
    <location>
        <begin position="1"/>
        <end position="70"/>
    </location>
</feature>
<evidence type="ECO:0000259" key="5">
    <source>
        <dbReference type="PROSITE" id="PS50937"/>
    </source>
</evidence>
<keyword evidence="2" id="KW-0805">Transcription regulation</keyword>
<sequence length="199" mass="21458">MRISELATASGVPIATLKFYLREGMLERGTVTAATRAEYGPEHLERVGLIGALTGVRGLPLAKVREILAIIDEPDADLVAAMGHGVAALPPYVETPTVTSERAASTARALGIEFDPEYPASAQLEAAIEGLERAGLAWDDDIARRYWDAVLPLAREELAPVSSMSDREAVAYAVLGTALYEPVILALRRLAHRRLAEDR</sequence>
<evidence type="ECO:0000256" key="1">
    <source>
        <dbReference type="ARBA" id="ARBA00022491"/>
    </source>
</evidence>
<organism evidence="6 8">
    <name type="scientific">Labedella gwakjiensis</name>
    <dbReference type="NCBI Taxonomy" id="390269"/>
    <lineage>
        <taxon>Bacteria</taxon>
        <taxon>Bacillati</taxon>
        <taxon>Actinomycetota</taxon>
        <taxon>Actinomycetes</taxon>
        <taxon>Micrococcales</taxon>
        <taxon>Microbacteriaceae</taxon>
        <taxon>Labedella</taxon>
    </lineage>
</organism>
<reference evidence="7 9" key="2">
    <citation type="submission" date="2018-12" db="EMBL/GenBank/DDBJ databases">
        <authorList>
            <person name="hu s."/>
            <person name="Xu Y."/>
            <person name="Xu B."/>
            <person name="Li F."/>
        </authorList>
    </citation>
    <scope>NUCLEOTIDE SEQUENCE [LARGE SCALE GENOMIC DNA]</scope>
    <source>
        <strain evidence="7 9">KSW2-17</strain>
    </source>
</reference>
<evidence type="ECO:0000313" key="6">
    <source>
        <dbReference type="EMBL" id="PSL37577.1"/>
    </source>
</evidence>
<dbReference type="RefSeq" id="WP_106562704.1">
    <property type="nucleotide sequence ID" value="NZ_PYAU01000001.1"/>
</dbReference>
<dbReference type="AlphaFoldDB" id="A0A2P8GUC9"/>
<dbReference type="InterPro" id="IPR000551">
    <property type="entry name" value="MerR-type_HTH_dom"/>
</dbReference>
<dbReference type="PANTHER" id="PTHR30204">
    <property type="entry name" value="REDOX-CYCLING DRUG-SENSING TRANSCRIPTIONAL ACTIVATOR SOXR"/>
    <property type="match status" value="1"/>
</dbReference>
<evidence type="ECO:0000256" key="3">
    <source>
        <dbReference type="ARBA" id="ARBA00023125"/>
    </source>
</evidence>
<accession>A0A2P8GUC9</accession>
<dbReference type="GO" id="GO:0003700">
    <property type="term" value="F:DNA-binding transcription factor activity"/>
    <property type="evidence" value="ECO:0007669"/>
    <property type="project" value="InterPro"/>
</dbReference>
<dbReference type="EMBL" id="RZGY01000002">
    <property type="protein sequence ID" value="RUQ84877.1"/>
    <property type="molecule type" value="Genomic_DNA"/>
</dbReference>
<dbReference type="Proteomes" id="UP000268291">
    <property type="component" value="Unassembled WGS sequence"/>
</dbReference>
<evidence type="ECO:0000256" key="4">
    <source>
        <dbReference type="ARBA" id="ARBA00023163"/>
    </source>
</evidence>
<dbReference type="OrthoDB" id="5242095at2"/>
<dbReference type="Proteomes" id="UP000241203">
    <property type="component" value="Unassembled WGS sequence"/>
</dbReference>
<dbReference type="Pfam" id="PF13411">
    <property type="entry name" value="MerR_1"/>
    <property type="match status" value="1"/>
</dbReference>
<evidence type="ECO:0000256" key="2">
    <source>
        <dbReference type="ARBA" id="ARBA00023015"/>
    </source>
</evidence>
<evidence type="ECO:0000313" key="9">
    <source>
        <dbReference type="Proteomes" id="UP000268291"/>
    </source>
</evidence>
<proteinExistence type="predicted"/>
<comment type="caution">
    <text evidence="6">The sequence shown here is derived from an EMBL/GenBank/DDBJ whole genome shotgun (WGS) entry which is preliminary data.</text>
</comment>
<dbReference type="EMBL" id="PYAU01000001">
    <property type="protein sequence ID" value="PSL37577.1"/>
    <property type="molecule type" value="Genomic_DNA"/>
</dbReference>
<evidence type="ECO:0000313" key="8">
    <source>
        <dbReference type="Proteomes" id="UP000241203"/>
    </source>
</evidence>
<keyword evidence="3" id="KW-0238">DNA-binding</keyword>
<dbReference type="PANTHER" id="PTHR30204:SF69">
    <property type="entry name" value="MERR-FAMILY TRANSCRIPTIONAL REGULATOR"/>
    <property type="match status" value="1"/>
</dbReference>
<protein>
    <submittedName>
        <fullName evidence="7">MerR family transcriptional regulator</fullName>
    </submittedName>
    <submittedName>
        <fullName evidence="6">MerR-like DNA binding protein</fullName>
    </submittedName>
</protein>
<dbReference type="GO" id="GO:0003677">
    <property type="term" value="F:DNA binding"/>
    <property type="evidence" value="ECO:0007669"/>
    <property type="project" value="UniProtKB-KW"/>
</dbReference>
<name>A0A2P8GUC9_9MICO</name>
<reference evidence="6 8" key="1">
    <citation type="submission" date="2018-03" db="EMBL/GenBank/DDBJ databases">
        <title>Genomic Encyclopedia of Archaeal and Bacterial Type Strains, Phase II (KMG-II): from individual species to whole genera.</title>
        <authorList>
            <person name="Goeker M."/>
        </authorList>
    </citation>
    <scope>NUCLEOTIDE SEQUENCE [LARGE SCALE GENOMIC DNA]</scope>
    <source>
        <strain evidence="6 8">DSM 21548</strain>
    </source>
</reference>
<gene>
    <name evidence="6" type="ORF">CLV49_1184</name>
    <name evidence="7" type="ORF">ELQ93_14955</name>
</gene>
<dbReference type="Gene3D" id="1.10.1660.10">
    <property type="match status" value="1"/>
</dbReference>
<keyword evidence="9" id="KW-1185">Reference proteome</keyword>
<keyword evidence="4" id="KW-0804">Transcription</keyword>
<dbReference type="InterPro" id="IPR009061">
    <property type="entry name" value="DNA-bd_dom_put_sf"/>
</dbReference>
<dbReference type="PROSITE" id="PS50937">
    <property type="entry name" value="HTH_MERR_2"/>
    <property type="match status" value="1"/>
</dbReference>
<dbReference type="InterPro" id="IPR047057">
    <property type="entry name" value="MerR_fam"/>
</dbReference>
<keyword evidence="1" id="KW-0678">Repressor</keyword>